<dbReference type="PROSITE" id="PS51833">
    <property type="entry name" value="HDOD"/>
    <property type="match status" value="1"/>
</dbReference>
<dbReference type="RefSeq" id="WP_149306265.1">
    <property type="nucleotide sequence ID" value="NZ_SRSD01000002.1"/>
</dbReference>
<dbReference type="Gene3D" id="1.10.3210.10">
    <property type="entry name" value="Hypothetical protein af1432"/>
    <property type="match status" value="1"/>
</dbReference>
<evidence type="ECO:0000259" key="4">
    <source>
        <dbReference type="PROSITE" id="PS51833"/>
    </source>
</evidence>
<dbReference type="GO" id="GO:0004673">
    <property type="term" value="F:protein histidine kinase activity"/>
    <property type="evidence" value="ECO:0007669"/>
    <property type="project" value="UniProtKB-EC"/>
</dbReference>
<evidence type="ECO:0000256" key="1">
    <source>
        <dbReference type="ARBA" id="ARBA00000085"/>
    </source>
</evidence>
<protein>
    <recommendedName>
        <fullName evidence="2">histidine kinase</fullName>
        <ecNumber evidence="2">2.7.13.3</ecNumber>
    </recommendedName>
</protein>
<name>A0A5A9XLU6_9BACT</name>
<dbReference type="InterPro" id="IPR029016">
    <property type="entry name" value="GAF-like_dom_sf"/>
</dbReference>
<dbReference type="CDD" id="cd00077">
    <property type="entry name" value="HDc"/>
    <property type="match status" value="1"/>
</dbReference>
<feature type="domain" description="HDOD" evidence="4">
    <location>
        <begin position="17"/>
        <end position="212"/>
    </location>
</feature>
<feature type="domain" description="Histidine kinase" evidence="3">
    <location>
        <begin position="506"/>
        <end position="719"/>
    </location>
</feature>
<dbReference type="Gene3D" id="1.10.287.130">
    <property type="match status" value="1"/>
</dbReference>
<dbReference type="SMART" id="SM00387">
    <property type="entry name" value="HATPase_c"/>
    <property type="match status" value="1"/>
</dbReference>
<evidence type="ECO:0000313" key="6">
    <source>
        <dbReference type="Proteomes" id="UP000324298"/>
    </source>
</evidence>
<dbReference type="AlphaFoldDB" id="A0A5A9XLU6"/>
<organism evidence="5 6">
    <name type="scientific">Oryzomonas rubra</name>
    <dbReference type="NCBI Taxonomy" id="2509454"/>
    <lineage>
        <taxon>Bacteria</taxon>
        <taxon>Pseudomonadati</taxon>
        <taxon>Thermodesulfobacteriota</taxon>
        <taxon>Desulfuromonadia</taxon>
        <taxon>Geobacterales</taxon>
        <taxon>Geobacteraceae</taxon>
        <taxon>Oryzomonas</taxon>
    </lineage>
</organism>
<evidence type="ECO:0000313" key="5">
    <source>
        <dbReference type="EMBL" id="KAA0894107.1"/>
    </source>
</evidence>
<comment type="catalytic activity">
    <reaction evidence="1">
        <text>ATP + protein L-histidine = ADP + protein N-phospho-L-histidine.</text>
        <dbReference type="EC" id="2.7.13.3"/>
    </reaction>
</comment>
<dbReference type="SUPFAM" id="SSF55781">
    <property type="entry name" value="GAF domain-like"/>
    <property type="match status" value="1"/>
</dbReference>
<gene>
    <name evidence="5" type="ORF">ET418_03870</name>
</gene>
<sequence>MQQIPGTILEAIESIQLPSMPQVLLRFLTVTHDDLASMADLAKVVGQDPALSARVLTVANSPALRGGTEIKSLDQGLVVLGTRLMRTLAACLAIQSVFARTAGDLRYDLTGFWGHALRVAELSSVIASRVNYPDAGEAYLAGLMHDIGQLLLLGGMGDSYGVLLDGSADETALQGTENSQLGTDHTAVGAWLVDQWNLSSFMADAILFHHRPASEIVKADFLSQIVWSAHIIDDTRDSGPVQNEATPTLAVVESALGITASDVATMQQACTERIDELAAALDIECASHTKTLPYFATPFEHFRPKLNDTSVTYSRLEAVVRDMATMNSLQQNLSGLYGETEIVLAVRESARILFGVGRIAFLFVQQDKQVLSGADLAGQPPLLQRLQIKLDSGQSLAAAALLEQRPASTFDDGRSSSASLVDVQIARALGCQGVLYAPLRVRENHIGVMVYGVTAAQYARIRPRLGLVARFANLAAESIETWREARDHEQEVATTLQSGFEQRARKVVHEAGNPLAIIKNYLKIVSRKLPDELNVHQEMTILGEEIDRVTQIVRSLVEVDDVPKATGLFDVNTVIEEMLALYGETFFAGCGITLLKSLEPNLPPVSGERDSFKQILFNLWKNASEAMPEGGRITISTRGDMLLDGQPSIEIHVSDSGPGLPPEVMQGLFKPLAPNRRPGHSGIGLSIVASLVERLGGRIGCQNQAGQGACFIILLPQSMGQPRE</sequence>
<dbReference type="Gene3D" id="3.30.450.40">
    <property type="match status" value="1"/>
</dbReference>
<dbReference type="InterPro" id="IPR003607">
    <property type="entry name" value="HD/PDEase_dom"/>
</dbReference>
<reference evidence="5 6" key="1">
    <citation type="submission" date="2019-04" db="EMBL/GenBank/DDBJ databases">
        <title>Geobacter ruber sp. nov., ferric-reducing bacteria isolated from paddy soil.</title>
        <authorList>
            <person name="Xu Z."/>
            <person name="Masuda Y."/>
            <person name="Itoh H."/>
            <person name="Senoo K."/>
        </authorList>
    </citation>
    <scope>NUCLEOTIDE SEQUENCE [LARGE SCALE GENOMIC DNA]</scope>
    <source>
        <strain evidence="5 6">Red88</strain>
    </source>
</reference>
<proteinExistence type="predicted"/>
<dbReference type="EMBL" id="SRSD01000002">
    <property type="protein sequence ID" value="KAA0894107.1"/>
    <property type="molecule type" value="Genomic_DNA"/>
</dbReference>
<dbReference type="InterPro" id="IPR036890">
    <property type="entry name" value="HATPase_C_sf"/>
</dbReference>
<dbReference type="PANTHER" id="PTHR33525">
    <property type="match status" value="1"/>
</dbReference>
<dbReference type="Pfam" id="PF08668">
    <property type="entry name" value="HDOD"/>
    <property type="match status" value="1"/>
</dbReference>
<accession>A0A5A9XLU6</accession>
<dbReference type="PRINTS" id="PR00344">
    <property type="entry name" value="BCTRLSENSOR"/>
</dbReference>
<dbReference type="Proteomes" id="UP000324298">
    <property type="component" value="Unassembled WGS sequence"/>
</dbReference>
<dbReference type="InterPro" id="IPR052340">
    <property type="entry name" value="RNase_Y/CdgJ"/>
</dbReference>
<dbReference type="Gene3D" id="3.30.565.10">
    <property type="entry name" value="Histidine kinase-like ATPase, C-terminal domain"/>
    <property type="match status" value="1"/>
</dbReference>
<dbReference type="OrthoDB" id="9797768at2"/>
<evidence type="ECO:0000259" key="3">
    <source>
        <dbReference type="PROSITE" id="PS50109"/>
    </source>
</evidence>
<dbReference type="InterPro" id="IPR013976">
    <property type="entry name" value="HDOD"/>
</dbReference>
<dbReference type="InterPro" id="IPR004358">
    <property type="entry name" value="Sig_transdc_His_kin-like_C"/>
</dbReference>
<dbReference type="SUPFAM" id="SSF109604">
    <property type="entry name" value="HD-domain/PDEase-like"/>
    <property type="match status" value="1"/>
</dbReference>
<keyword evidence="6" id="KW-1185">Reference proteome</keyword>
<dbReference type="PROSITE" id="PS50109">
    <property type="entry name" value="HIS_KIN"/>
    <property type="match status" value="1"/>
</dbReference>
<evidence type="ECO:0000256" key="2">
    <source>
        <dbReference type="ARBA" id="ARBA00012438"/>
    </source>
</evidence>
<dbReference type="EC" id="2.7.13.3" evidence="2"/>
<dbReference type="PANTHER" id="PTHR33525:SF3">
    <property type="entry name" value="RIBONUCLEASE Y"/>
    <property type="match status" value="1"/>
</dbReference>
<dbReference type="SUPFAM" id="SSF55874">
    <property type="entry name" value="ATPase domain of HSP90 chaperone/DNA topoisomerase II/histidine kinase"/>
    <property type="match status" value="1"/>
</dbReference>
<dbReference type="InterPro" id="IPR005467">
    <property type="entry name" value="His_kinase_dom"/>
</dbReference>
<dbReference type="Pfam" id="PF02518">
    <property type="entry name" value="HATPase_c"/>
    <property type="match status" value="1"/>
</dbReference>
<dbReference type="InterPro" id="IPR003594">
    <property type="entry name" value="HATPase_dom"/>
</dbReference>
<comment type="caution">
    <text evidence="5">The sequence shown here is derived from an EMBL/GenBank/DDBJ whole genome shotgun (WGS) entry which is preliminary data.</text>
</comment>